<name>A0ABS4D4U7_9CHLR</name>
<dbReference type="EMBL" id="SIJK02000002">
    <property type="protein sequence ID" value="MBP1464452.1"/>
    <property type="molecule type" value="Genomic_DNA"/>
</dbReference>
<comment type="caution">
    <text evidence="1">The sequence shown here is derived from an EMBL/GenBank/DDBJ whole genome shotgun (WGS) entry which is preliminary data.</text>
</comment>
<feature type="non-terminal residue" evidence="1">
    <location>
        <position position="72"/>
    </location>
</feature>
<accession>A0ABS4D4U7</accession>
<keyword evidence="2" id="KW-1185">Reference proteome</keyword>
<organism evidence="1 2">
    <name type="scientific">Candidatus Chloroploca mongolica</name>
    <dbReference type="NCBI Taxonomy" id="2528176"/>
    <lineage>
        <taxon>Bacteria</taxon>
        <taxon>Bacillati</taxon>
        <taxon>Chloroflexota</taxon>
        <taxon>Chloroflexia</taxon>
        <taxon>Chloroflexales</taxon>
        <taxon>Chloroflexineae</taxon>
        <taxon>Oscillochloridaceae</taxon>
        <taxon>Candidatus Chloroploca</taxon>
    </lineage>
</organism>
<dbReference type="Proteomes" id="UP001193081">
    <property type="component" value="Unassembled WGS sequence"/>
</dbReference>
<dbReference type="RefSeq" id="WP_205712557.1">
    <property type="nucleotide sequence ID" value="NZ_SIJK02000002.1"/>
</dbReference>
<proteinExistence type="predicted"/>
<evidence type="ECO:0000313" key="2">
    <source>
        <dbReference type="Proteomes" id="UP001193081"/>
    </source>
</evidence>
<reference evidence="1 2" key="1">
    <citation type="submission" date="2021-03" db="EMBL/GenBank/DDBJ databases">
        <authorList>
            <person name="Grouzdev D.S."/>
        </authorList>
    </citation>
    <scope>NUCLEOTIDE SEQUENCE [LARGE SCALE GENOMIC DNA]</scope>
    <source>
        <strain evidence="1 2">M50-1</strain>
    </source>
</reference>
<sequence length="72" mass="7883">MRTPSAEEIILSHWVMVWASTDPLGNLWCDKRRVRTPSAEEIILGHWMMVWAGANPGGQDGLHKGGLATDGA</sequence>
<evidence type="ECO:0000313" key="1">
    <source>
        <dbReference type="EMBL" id="MBP1464452.1"/>
    </source>
</evidence>
<gene>
    <name evidence="1" type="ORF">EYB53_001905</name>
</gene>
<protein>
    <submittedName>
        <fullName evidence="1">Uncharacterized protein</fullName>
    </submittedName>
</protein>